<feature type="domain" description="FAD-binding" evidence="3">
    <location>
        <begin position="7"/>
        <end position="346"/>
    </location>
</feature>
<name>A0A5B8LYI1_9HYPH</name>
<dbReference type="GO" id="GO:0004497">
    <property type="term" value="F:monooxygenase activity"/>
    <property type="evidence" value="ECO:0007669"/>
    <property type="project" value="UniProtKB-KW"/>
</dbReference>
<dbReference type="RefSeq" id="WP_146292798.1">
    <property type="nucleotide sequence ID" value="NZ_CP042304.1"/>
</dbReference>
<accession>A0A5B8LYI1</accession>
<dbReference type="PANTHER" id="PTHR13789:SF309">
    <property type="entry name" value="PUTATIVE (AFU_ORTHOLOGUE AFUA_6G14510)-RELATED"/>
    <property type="match status" value="1"/>
</dbReference>
<dbReference type="PANTHER" id="PTHR13789">
    <property type="entry name" value="MONOOXYGENASE"/>
    <property type="match status" value="1"/>
</dbReference>
<keyword evidence="2" id="KW-0503">Monooxygenase</keyword>
<gene>
    <name evidence="4" type="ORF">FPZ08_21690</name>
</gene>
<reference evidence="4 5" key="1">
    <citation type="submission" date="2019-07" db="EMBL/GenBank/DDBJ databases">
        <title>Full genome sequence of Devosia sp. Gsoil 520.</title>
        <authorList>
            <person name="Im W.-T."/>
        </authorList>
    </citation>
    <scope>NUCLEOTIDE SEQUENCE [LARGE SCALE GENOMIC DNA]</scope>
    <source>
        <strain evidence="4 5">Gsoil 520</strain>
    </source>
</reference>
<keyword evidence="1" id="KW-0560">Oxidoreductase</keyword>
<organism evidence="4 5">
    <name type="scientific">Devosia ginsengisoli</name>
    <dbReference type="NCBI Taxonomy" id="400770"/>
    <lineage>
        <taxon>Bacteria</taxon>
        <taxon>Pseudomonadati</taxon>
        <taxon>Pseudomonadota</taxon>
        <taxon>Alphaproteobacteria</taxon>
        <taxon>Hyphomicrobiales</taxon>
        <taxon>Devosiaceae</taxon>
        <taxon>Devosia</taxon>
    </lineage>
</organism>
<keyword evidence="5" id="KW-1185">Reference proteome</keyword>
<evidence type="ECO:0000259" key="3">
    <source>
        <dbReference type="Pfam" id="PF01494"/>
    </source>
</evidence>
<dbReference type="InterPro" id="IPR036188">
    <property type="entry name" value="FAD/NAD-bd_sf"/>
</dbReference>
<dbReference type="KEGG" id="dea:FPZ08_21690"/>
<evidence type="ECO:0000313" key="5">
    <source>
        <dbReference type="Proteomes" id="UP000315364"/>
    </source>
</evidence>
<dbReference type="AlphaFoldDB" id="A0A5B8LYI1"/>
<sequence length="382" mass="42101">MSKPKSIAIIGAGIGGLTAAAAMLKLGMEVTVYEQAPQFARVGAGIQMSPNAMKSLRGIGLEDRLVETGLQPLTSLNVAHDTGEVTNELPLRAEMFDRYGAPFLCLHRADLHDALHSAVPDHHIHRGARLSGLVQHDDGVELSFADGRTARADLVIGADGVHSRVQDEVIGPVNPVKTGRVAYRATYPAALLGDLRLNQSRTKWWGPDRHIVIYYTTKALDEVYFCTNQPEDVSWSTPESWSAEGDLDYLKAEFAHFHPEVRAVIAAAPKVHKWAMLVRDPLPTWHAGRLVLLGDACHPMLPHMAQGASCTIEDAVVLARALAAFSDHREAFAHYEAVRKPRASEMQLEASQNKWMRRRTDPSWVYGYDAWSTPLEPETELA</sequence>
<proteinExistence type="predicted"/>
<dbReference type="SUPFAM" id="SSF51905">
    <property type="entry name" value="FAD/NAD(P)-binding domain"/>
    <property type="match status" value="1"/>
</dbReference>
<dbReference type="InterPro" id="IPR002938">
    <property type="entry name" value="FAD-bd"/>
</dbReference>
<evidence type="ECO:0000313" key="4">
    <source>
        <dbReference type="EMBL" id="QDZ13116.1"/>
    </source>
</evidence>
<dbReference type="Pfam" id="PF01494">
    <property type="entry name" value="FAD_binding_3"/>
    <property type="match status" value="1"/>
</dbReference>
<dbReference type="EMBL" id="CP042304">
    <property type="protein sequence ID" value="QDZ13116.1"/>
    <property type="molecule type" value="Genomic_DNA"/>
</dbReference>
<dbReference type="SUPFAM" id="SSF54373">
    <property type="entry name" value="FAD-linked reductases, C-terminal domain"/>
    <property type="match status" value="1"/>
</dbReference>
<dbReference type="Gene3D" id="3.50.50.60">
    <property type="entry name" value="FAD/NAD(P)-binding domain"/>
    <property type="match status" value="1"/>
</dbReference>
<dbReference type="PRINTS" id="PR00420">
    <property type="entry name" value="RNGMNOXGNASE"/>
</dbReference>
<dbReference type="InterPro" id="IPR050493">
    <property type="entry name" value="FAD-dep_Monooxygenase_BioMet"/>
</dbReference>
<evidence type="ECO:0000256" key="1">
    <source>
        <dbReference type="ARBA" id="ARBA00023002"/>
    </source>
</evidence>
<evidence type="ECO:0000256" key="2">
    <source>
        <dbReference type="ARBA" id="ARBA00023033"/>
    </source>
</evidence>
<dbReference type="Proteomes" id="UP000315364">
    <property type="component" value="Chromosome"/>
</dbReference>
<dbReference type="OrthoDB" id="4230779at2"/>
<dbReference type="GO" id="GO:0071949">
    <property type="term" value="F:FAD binding"/>
    <property type="evidence" value="ECO:0007669"/>
    <property type="project" value="InterPro"/>
</dbReference>
<protein>
    <submittedName>
        <fullName evidence="4">FAD-binding protein</fullName>
    </submittedName>
</protein>